<dbReference type="SUPFAM" id="SSF50129">
    <property type="entry name" value="GroES-like"/>
    <property type="match status" value="1"/>
</dbReference>
<evidence type="ECO:0000256" key="1">
    <source>
        <dbReference type="ARBA" id="ARBA00001947"/>
    </source>
</evidence>
<organism evidence="8 9">
    <name type="scientific">Wolfiporia cocos (strain MD-104)</name>
    <name type="common">Brown rot fungus</name>
    <dbReference type="NCBI Taxonomy" id="742152"/>
    <lineage>
        <taxon>Eukaryota</taxon>
        <taxon>Fungi</taxon>
        <taxon>Dikarya</taxon>
        <taxon>Basidiomycota</taxon>
        <taxon>Agaricomycotina</taxon>
        <taxon>Agaricomycetes</taxon>
        <taxon>Polyporales</taxon>
        <taxon>Phaeolaceae</taxon>
        <taxon>Wolfiporia</taxon>
    </lineage>
</organism>
<accession>A0A2H3J9G9</accession>
<comment type="cofactor">
    <cofactor evidence="1 6">
        <name>Zn(2+)</name>
        <dbReference type="ChEBI" id="CHEBI:29105"/>
    </cofactor>
</comment>
<evidence type="ECO:0000256" key="2">
    <source>
        <dbReference type="ARBA" id="ARBA00008072"/>
    </source>
</evidence>
<dbReference type="Proteomes" id="UP000218811">
    <property type="component" value="Unassembled WGS sequence"/>
</dbReference>
<dbReference type="OMA" id="VNAVTPC"/>
<feature type="domain" description="Enoyl reductase (ER)" evidence="7">
    <location>
        <begin position="2"/>
        <end position="345"/>
    </location>
</feature>
<evidence type="ECO:0000256" key="6">
    <source>
        <dbReference type="RuleBase" id="RU361277"/>
    </source>
</evidence>
<dbReference type="InterPro" id="IPR013154">
    <property type="entry name" value="ADH-like_N"/>
</dbReference>
<dbReference type="InterPro" id="IPR013149">
    <property type="entry name" value="ADH-like_C"/>
</dbReference>
<dbReference type="EMBL" id="KB467943">
    <property type="protein sequence ID" value="PCH38846.1"/>
    <property type="molecule type" value="Genomic_DNA"/>
</dbReference>
<dbReference type="Gene3D" id="3.40.50.720">
    <property type="entry name" value="NAD(P)-binding Rossmann-like Domain"/>
    <property type="match status" value="1"/>
</dbReference>
<dbReference type="InterPro" id="IPR011032">
    <property type="entry name" value="GroES-like_sf"/>
</dbReference>
<dbReference type="InterPro" id="IPR020843">
    <property type="entry name" value="ER"/>
</dbReference>
<dbReference type="GO" id="GO:0016491">
    <property type="term" value="F:oxidoreductase activity"/>
    <property type="evidence" value="ECO:0007669"/>
    <property type="project" value="UniProtKB-KW"/>
</dbReference>
<gene>
    <name evidence="8" type="ORF">WOLCODRAFT_146753</name>
</gene>
<dbReference type="Pfam" id="PF00107">
    <property type="entry name" value="ADH_zinc_N"/>
    <property type="match status" value="1"/>
</dbReference>
<dbReference type="InterPro" id="IPR036291">
    <property type="entry name" value="NAD(P)-bd_dom_sf"/>
</dbReference>
<evidence type="ECO:0000256" key="5">
    <source>
        <dbReference type="ARBA" id="ARBA00023002"/>
    </source>
</evidence>
<reference evidence="8 9" key="1">
    <citation type="journal article" date="2012" name="Science">
        <title>The Paleozoic origin of enzymatic lignin decomposition reconstructed from 31 fungal genomes.</title>
        <authorList>
            <person name="Floudas D."/>
            <person name="Binder M."/>
            <person name="Riley R."/>
            <person name="Barry K."/>
            <person name="Blanchette R.A."/>
            <person name="Henrissat B."/>
            <person name="Martinez A.T."/>
            <person name="Otillar R."/>
            <person name="Spatafora J.W."/>
            <person name="Yadav J.S."/>
            <person name="Aerts A."/>
            <person name="Benoit I."/>
            <person name="Boyd A."/>
            <person name="Carlson A."/>
            <person name="Copeland A."/>
            <person name="Coutinho P.M."/>
            <person name="de Vries R.P."/>
            <person name="Ferreira P."/>
            <person name="Findley K."/>
            <person name="Foster B."/>
            <person name="Gaskell J."/>
            <person name="Glotzer D."/>
            <person name="Gorecki P."/>
            <person name="Heitman J."/>
            <person name="Hesse C."/>
            <person name="Hori C."/>
            <person name="Igarashi K."/>
            <person name="Jurgens J.A."/>
            <person name="Kallen N."/>
            <person name="Kersten P."/>
            <person name="Kohler A."/>
            <person name="Kuees U."/>
            <person name="Kumar T.K.A."/>
            <person name="Kuo A."/>
            <person name="LaButti K."/>
            <person name="Larrondo L.F."/>
            <person name="Lindquist E."/>
            <person name="Ling A."/>
            <person name="Lombard V."/>
            <person name="Lucas S."/>
            <person name="Lundell T."/>
            <person name="Martin R."/>
            <person name="McLaughlin D.J."/>
            <person name="Morgenstern I."/>
            <person name="Morin E."/>
            <person name="Murat C."/>
            <person name="Nagy L.G."/>
            <person name="Nolan M."/>
            <person name="Ohm R.A."/>
            <person name="Patyshakuliyeva A."/>
            <person name="Rokas A."/>
            <person name="Ruiz-Duenas F.J."/>
            <person name="Sabat G."/>
            <person name="Salamov A."/>
            <person name="Samejima M."/>
            <person name="Schmutz J."/>
            <person name="Slot J.C."/>
            <person name="St John F."/>
            <person name="Stenlid J."/>
            <person name="Sun H."/>
            <person name="Sun S."/>
            <person name="Syed K."/>
            <person name="Tsang A."/>
            <person name="Wiebenga A."/>
            <person name="Young D."/>
            <person name="Pisabarro A."/>
            <person name="Eastwood D.C."/>
            <person name="Martin F."/>
            <person name="Cullen D."/>
            <person name="Grigoriev I.V."/>
            <person name="Hibbett D.S."/>
        </authorList>
    </citation>
    <scope>NUCLEOTIDE SEQUENCE [LARGE SCALE GENOMIC DNA]</scope>
    <source>
        <strain evidence="8 9">MD-104</strain>
    </source>
</reference>
<dbReference type="PANTHER" id="PTHR42813:SF4">
    <property type="entry name" value="NADP-DEPENDENT ISOPROPANOL DEHYDROGENASE"/>
    <property type="match status" value="1"/>
</dbReference>
<name>A0A2H3J9G9_WOLCO</name>
<dbReference type="PANTHER" id="PTHR42813">
    <property type="entry name" value="ZINC-TYPE ALCOHOL DEHYDROGENASE-LIKE"/>
    <property type="match status" value="1"/>
</dbReference>
<sequence length="348" mass="36528">MATMKGLAYLGNGEIRVVKRAKPTILATTDAIVKMLKATISGTDLHIMQDRVPTFTEGRILGHEGVGIVESVGSSVTAFVPGDVVLIASTTSCGTCSFCRRGILSHCSSGGWVLGHTDDGTQAEYVRVQQANTSLYHAPKGVDLDVLVLASDILETGLECGAMDGRVQPGASVAVVGAGPVGLSALMASQLFSPSVVISIDLDENRLAAASAFGATHTVRSGSGTVKQVMEITNGLGVDTVIEAVGSSATFELCQQLVAVGGTIANIGVHGTKADLHLENLWNRNIMITTRLVDSVTTPTVLKLLKSGRLNPKGLITHHFRFEDILRAYSTFSAAVQNKALKVIIDFD</sequence>
<dbReference type="SMART" id="SM00829">
    <property type="entry name" value="PKS_ER"/>
    <property type="match status" value="1"/>
</dbReference>
<keyword evidence="3 6" id="KW-0479">Metal-binding</keyword>
<dbReference type="InterPro" id="IPR002328">
    <property type="entry name" value="ADH_Zn_CS"/>
</dbReference>
<protein>
    <submittedName>
        <fullName evidence="8">Zinc-dependent alcohol dehydrogenase</fullName>
    </submittedName>
</protein>
<dbReference type="PROSITE" id="PS00059">
    <property type="entry name" value="ADH_ZINC"/>
    <property type="match status" value="1"/>
</dbReference>
<dbReference type="STRING" id="742152.A0A2H3J9G9"/>
<evidence type="ECO:0000313" key="8">
    <source>
        <dbReference type="EMBL" id="PCH38846.1"/>
    </source>
</evidence>
<proteinExistence type="inferred from homology"/>
<dbReference type="GO" id="GO:0008270">
    <property type="term" value="F:zinc ion binding"/>
    <property type="evidence" value="ECO:0007669"/>
    <property type="project" value="InterPro"/>
</dbReference>
<evidence type="ECO:0000256" key="4">
    <source>
        <dbReference type="ARBA" id="ARBA00022833"/>
    </source>
</evidence>
<evidence type="ECO:0000313" key="9">
    <source>
        <dbReference type="Proteomes" id="UP000218811"/>
    </source>
</evidence>
<dbReference type="Gene3D" id="3.90.180.10">
    <property type="entry name" value="Medium-chain alcohol dehydrogenases, catalytic domain"/>
    <property type="match status" value="1"/>
</dbReference>
<evidence type="ECO:0000259" key="7">
    <source>
        <dbReference type="SMART" id="SM00829"/>
    </source>
</evidence>
<dbReference type="OrthoDB" id="256333at2759"/>
<dbReference type="Pfam" id="PF08240">
    <property type="entry name" value="ADH_N"/>
    <property type="match status" value="1"/>
</dbReference>
<dbReference type="SUPFAM" id="SSF51735">
    <property type="entry name" value="NAD(P)-binding Rossmann-fold domains"/>
    <property type="match status" value="1"/>
</dbReference>
<comment type="similarity">
    <text evidence="2 6">Belongs to the zinc-containing alcohol dehydrogenase family.</text>
</comment>
<dbReference type="CDD" id="cd08286">
    <property type="entry name" value="FDH_like_ADH2"/>
    <property type="match status" value="1"/>
</dbReference>
<evidence type="ECO:0000256" key="3">
    <source>
        <dbReference type="ARBA" id="ARBA00022723"/>
    </source>
</evidence>
<keyword evidence="9" id="KW-1185">Reference proteome</keyword>
<keyword evidence="5" id="KW-0560">Oxidoreductase</keyword>
<dbReference type="AlphaFoldDB" id="A0A2H3J9G9"/>
<keyword evidence="4 6" id="KW-0862">Zinc</keyword>